<gene>
    <name evidence="1" type="ORF">REG_1856</name>
</gene>
<organism evidence="1 2">
    <name type="scientific">Candidatus Regiella insecticola LSR1</name>
    <dbReference type="NCBI Taxonomy" id="663321"/>
    <lineage>
        <taxon>Bacteria</taxon>
        <taxon>Pseudomonadati</taxon>
        <taxon>Pseudomonadota</taxon>
        <taxon>Gammaproteobacteria</taxon>
        <taxon>Enterobacterales</taxon>
        <taxon>Enterobacteriaceae</taxon>
        <taxon>aphid secondary symbionts</taxon>
        <taxon>Candidatus Regiella</taxon>
    </lineage>
</organism>
<keyword evidence="2" id="KW-1185">Reference proteome</keyword>
<sequence>MNNSEMTEPRFVYEHVPENVNQTVVKTNLRLCLDKVWPAENSENLSYGVGESDKFWRTGETLRIKFMTAYAGSAYVRKKFDTMQMNGLNMPIWNLHGCL</sequence>
<accession>E0WUS1</accession>
<reference evidence="1" key="1">
    <citation type="journal article" date="2009" name="Environ. Microbiol.">
        <title>Dynamics of genome evolution in facultative symbionts of aphids.</title>
        <authorList>
            <person name="Degnan P.H."/>
            <person name="Leonardo T.E."/>
            <person name="Cass B.N."/>
            <person name="Hurwitz B."/>
            <person name="Stern D."/>
            <person name="Gibbs R.A."/>
            <person name="Richards S."/>
            <person name="Moran N.A."/>
        </authorList>
    </citation>
    <scope>NUCLEOTIDE SEQUENCE [LARGE SCALE GENOMIC DNA]</scope>
    <source>
        <strain evidence="1">LSR1</strain>
    </source>
</reference>
<dbReference type="AlphaFoldDB" id="E0WUS1"/>
<dbReference type="RefSeq" id="WP_006705461.1">
    <property type="nucleotide sequence ID" value="NZ_CAWLGB010000118.1"/>
</dbReference>
<proteinExistence type="predicted"/>
<dbReference type="EMBL" id="GL379706">
    <property type="protein sequence ID" value="EFL91246.1"/>
    <property type="molecule type" value="Genomic_DNA"/>
</dbReference>
<evidence type="ECO:0000313" key="2">
    <source>
        <dbReference type="Proteomes" id="UP000005726"/>
    </source>
</evidence>
<dbReference type="Proteomes" id="UP000005726">
    <property type="component" value="Unassembled WGS sequence"/>
</dbReference>
<name>E0WUS1_9ENTR</name>
<dbReference type="HOGENOM" id="CLU_2315098_0_0_6"/>
<evidence type="ECO:0000313" key="1">
    <source>
        <dbReference type="EMBL" id="EFL91246.1"/>
    </source>
</evidence>
<dbReference type="STRING" id="663321.REG_1856"/>
<protein>
    <submittedName>
        <fullName evidence="1">Uncharacterized protein</fullName>
    </submittedName>
</protein>